<dbReference type="AlphaFoldDB" id="A0AAU9J0U2"/>
<sequence length="71" mass="7804">MSINREILEEETLSDGYFEDNDASRADLSSVIAQDGSSEDSFDSESLRSEIDLEIVENSCDSLSASEASEY</sequence>
<organism evidence="1 2">
    <name type="scientific">Blepharisma stoltei</name>
    <dbReference type="NCBI Taxonomy" id="1481888"/>
    <lineage>
        <taxon>Eukaryota</taxon>
        <taxon>Sar</taxon>
        <taxon>Alveolata</taxon>
        <taxon>Ciliophora</taxon>
        <taxon>Postciliodesmatophora</taxon>
        <taxon>Heterotrichea</taxon>
        <taxon>Heterotrichida</taxon>
        <taxon>Blepharismidae</taxon>
        <taxon>Blepharisma</taxon>
    </lineage>
</organism>
<name>A0AAU9J0U2_9CILI</name>
<protein>
    <submittedName>
        <fullName evidence="1">Uncharacterized protein</fullName>
    </submittedName>
</protein>
<evidence type="ECO:0000313" key="2">
    <source>
        <dbReference type="Proteomes" id="UP001162131"/>
    </source>
</evidence>
<dbReference type="EMBL" id="CAJZBQ010000025">
    <property type="protein sequence ID" value="CAG9320450.1"/>
    <property type="molecule type" value="Genomic_DNA"/>
</dbReference>
<keyword evidence="2" id="KW-1185">Reference proteome</keyword>
<comment type="caution">
    <text evidence="1">The sequence shown here is derived from an EMBL/GenBank/DDBJ whole genome shotgun (WGS) entry which is preliminary data.</text>
</comment>
<proteinExistence type="predicted"/>
<gene>
    <name evidence="1" type="ORF">BSTOLATCC_MIC26365</name>
</gene>
<evidence type="ECO:0000313" key="1">
    <source>
        <dbReference type="EMBL" id="CAG9320450.1"/>
    </source>
</evidence>
<reference evidence="1" key="1">
    <citation type="submission" date="2021-09" db="EMBL/GenBank/DDBJ databases">
        <authorList>
            <consortium name="AG Swart"/>
            <person name="Singh M."/>
            <person name="Singh A."/>
            <person name="Seah K."/>
            <person name="Emmerich C."/>
        </authorList>
    </citation>
    <scope>NUCLEOTIDE SEQUENCE</scope>
    <source>
        <strain evidence="1">ATCC30299</strain>
    </source>
</reference>
<dbReference type="Proteomes" id="UP001162131">
    <property type="component" value="Unassembled WGS sequence"/>
</dbReference>
<accession>A0AAU9J0U2</accession>